<dbReference type="NCBIfam" id="TIGR01575">
    <property type="entry name" value="rimI"/>
    <property type="match status" value="1"/>
</dbReference>
<dbReference type="GO" id="GO:0008999">
    <property type="term" value="F:protein-N-terminal-alanine acetyltransferase activity"/>
    <property type="evidence" value="ECO:0007669"/>
    <property type="project" value="UniProtKB-EC"/>
</dbReference>
<comment type="subcellular location">
    <subcellularLocation>
        <location evidence="5">Cytoplasm</location>
    </subcellularLocation>
</comment>
<proteinExistence type="inferred from homology"/>
<keyword evidence="8" id="KW-1185">Reference proteome</keyword>
<dbReference type="PROSITE" id="PS51186">
    <property type="entry name" value="GNAT"/>
    <property type="match status" value="1"/>
</dbReference>
<dbReference type="CDD" id="cd04301">
    <property type="entry name" value="NAT_SF"/>
    <property type="match status" value="1"/>
</dbReference>
<evidence type="ECO:0000313" key="7">
    <source>
        <dbReference type="EMBL" id="MBM7635102.1"/>
    </source>
</evidence>
<keyword evidence="4 7" id="KW-0012">Acyltransferase</keyword>
<comment type="similarity">
    <text evidence="1 5">Belongs to the acetyltransferase family. RimI subfamily.</text>
</comment>
<dbReference type="EMBL" id="JAFBEC010000024">
    <property type="protein sequence ID" value="MBM7635102.1"/>
    <property type="molecule type" value="Genomic_DNA"/>
</dbReference>
<dbReference type="EC" id="2.3.1.266" evidence="5"/>
<dbReference type="PANTHER" id="PTHR43420:SF44">
    <property type="entry name" value="ACETYLTRANSFERASE YPEA"/>
    <property type="match status" value="1"/>
</dbReference>
<keyword evidence="2 5" id="KW-0963">Cytoplasm</keyword>
<dbReference type="Proteomes" id="UP000741863">
    <property type="component" value="Unassembled WGS sequence"/>
</dbReference>
<evidence type="ECO:0000256" key="4">
    <source>
        <dbReference type="ARBA" id="ARBA00023315"/>
    </source>
</evidence>
<evidence type="ECO:0000259" key="6">
    <source>
        <dbReference type="PROSITE" id="PS51186"/>
    </source>
</evidence>
<organism evidence="7 8">
    <name type="scientific">Geomicrobium sediminis</name>
    <dbReference type="NCBI Taxonomy" id="1347788"/>
    <lineage>
        <taxon>Bacteria</taxon>
        <taxon>Bacillati</taxon>
        <taxon>Bacillota</taxon>
        <taxon>Bacilli</taxon>
        <taxon>Bacillales</taxon>
        <taxon>Geomicrobium</taxon>
    </lineage>
</organism>
<dbReference type="InterPro" id="IPR016181">
    <property type="entry name" value="Acyl_CoA_acyltransferase"/>
</dbReference>
<evidence type="ECO:0000256" key="3">
    <source>
        <dbReference type="ARBA" id="ARBA00022679"/>
    </source>
</evidence>
<comment type="catalytic activity">
    <reaction evidence="5">
        <text>N-terminal L-alanyl-[ribosomal protein bS18] + acetyl-CoA = N-terminal N(alpha)-acetyl-L-alanyl-[ribosomal protein bS18] + CoA + H(+)</text>
        <dbReference type="Rhea" id="RHEA:43756"/>
        <dbReference type="Rhea" id="RHEA-COMP:10676"/>
        <dbReference type="Rhea" id="RHEA-COMP:10677"/>
        <dbReference type="ChEBI" id="CHEBI:15378"/>
        <dbReference type="ChEBI" id="CHEBI:57287"/>
        <dbReference type="ChEBI" id="CHEBI:57288"/>
        <dbReference type="ChEBI" id="CHEBI:64718"/>
        <dbReference type="ChEBI" id="CHEBI:83683"/>
        <dbReference type="EC" id="2.3.1.266"/>
    </reaction>
</comment>
<sequence>MTNPQSLPRTVRKMHLDDIAKVLVVERDAFTMPWSEQAFLNELGKNPFATYQVIETHGQIVGYGGMWIVMYEAHITNFAIHSSFRGHSFGKELFQAMLDEAVKYGVKKVTLEVRVSNHRAQKLYQHFGFVKTGLEVGYYTDTNEDAYVMTLEM</sequence>
<dbReference type="SUPFAM" id="SSF55729">
    <property type="entry name" value="Acyl-CoA N-acyltransferases (Nat)"/>
    <property type="match status" value="1"/>
</dbReference>
<keyword evidence="3 7" id="KW-0808">Transferase</keyword>
<dbReference type="InterPro" id="IPR000182">
    <property type="entry name" value="GNAT_dom"/>
</dbReference>
<reference evidence="7 8" key="1">
    <citation type="submission" date="2021-01" db="EMBL/GenBank/DDBJ databases">
        <title>Genomic Encyclopedia of Type Strains, Phase IV (KMG-IV): sequencing the most valuable type-strain genomes for metagenomic binning, comparative biology and taxonomic classification.</title>
        <authorList>
            <person name="Goeker M."/>
        </authorList>
    </citation>
    <scope>NUCLEOTIDE SEQUENCE [LARGE SCALE GENOMIC DNA]</scope>
    <source>
        <strain evidence="7 8">DSM 25540</strain>
    </source>
</reference>
<dbReference type="PANTHER" id="PTHR43420">
    <property type="entry name" value="ACETYLTRANSFERASE"/>
    <property type="match status" value="1"/>
</dbReference>
<dbReference type="InterPro" id="IPR050680">
    <property type="entry name" value="YpeA/RimI_acetyltransf"/>
</dbReference>
<feature type="domain" description="N-acetyltransferase" evidence="6">
    <location>
        <begin position="9"/>
        <end position="153"/>
    </location>
</feature>
<evidence type="ECO:0000256" key="1">
    <source>
        <dbReference type="ARBA" id="ARBA00005395"/>
    </source>
</evidence>
<name>A0ABS2PII8_9BACL</name>
<dbReference type="Pfam" id="PF00583">
    <property type="entry name" value="Acetyltransf_1"/>
    <property type="match status" value="1"/>
</dbReference>
<dbReference type="InterPro" id="IPR006464">
    <property type="entry name" value="AcTrfase_RimI/Ard1"/>
</dbReference>
<comment type="caution">
    <text evidence="7">The sequence shown here is derived from an EMBL/GenBank/DDBJ whole genome shotgun (WGS) entry which is preliminary data.</text>
</comment>
<gene>
    <name evidence="7" type="ORF">JOD17_004245</name>
</gene>
<dbReference type="RefSeq" id="WP_204699824.1">
    <property type="nucleotide sequence ID" value="NZ_JAFBEC010000024.1"/>
</dbReference>
<protein>
    <recommendedName>
        <fullName evidence="5">[Ribosomal protein bS18]-alanine N-acetyltransferase</fullName>
        <ecNumber evidence="5">2.3.1.266</ecNumber>
    </recommendedName>
</protein>
<comment type="function">
    <text evidence="5">Acetylates the N-terminal alanine of ribosomal protein bS18.</text>
</comment>
<dbReference type="Gene3D" id="3.40.630.30">
    <property type="match status" value="1"/>
</dbReference>
<evidence type="ECO:0000256" key="5">
    <source>
        <dbReference type="RuleBase" id="RU363094"/>
    </source>
</evidence>
<accession>A0ABS2PII8</accession>
<evidence type="ECO:0000256" key="2">
    <source>
        <dbReference type="ARBA" id="ARBA00022490"/>
    </source>
</evidence>
<evidence type="ECO:0000313" key="8">
    <source>
        <dbReference type="Proteomes" id="UP000741863"/>
    </source>
</evidence>